<name>A0A6G0Z8G3_APHCR</name>
<protein>
    <submittedName>
        <fullName evidence="2">Hypoxia-inducible factor 1-alpha-like</fullName>
    </submittedName>
</protein>
<feature type="region of interest" description="Disordered" evidence="1">
    <location>
        <begin position="37"/>
        <end position="63"/>
    </location>
</feature>
<dbReference type="Proteomes" id="UP000478052">
    <property type="component" value="Unassembled WGS sequence"/>
</dbReference>
<comment type="caution">
    <text evidence="2">The sequence shown here is derived from an EMBL/GenBank/DDBJ whole genome shotgun (WGS) entry which is preliminary data.</text>
</comment>
<feature type="region of interest" description="Disordered" evidence="1">
    <location>
        <begin position="484"/>
        <end position="519"/>
    </location>
</feature>
<proteinExistence type="predicted"/>
<evidence type="ECO:0000256" key="1">
    <source>
        <dbReference type="SAM" id="MobiDB-lite"/>
    </source>
</evidence>
<feature type="compositionally biased region" description="Low complexity" evidence="1">
    <location>
        <begin position="487"/>
        <end position="513"/>
    </location>
</feature>
<feature type="compositionally biased region" description="Low complexity" evidence="1">
    <location>
        <begin position="40"/>
        <end position="54"/>
    </location>
</feature>
<gene>
    <name evidence="2" type="ORF">FWK35_00019306</name>
</gene>
<feature type="region of interest" description="Disordered" evidence="1">
    <location>
        <begin position="303"/>
        <end position="355"/>
    </location>
</feature>
<feature type="compositionally biased region" description="Low complexity" evidence="1">
    <location>
        <begin position="609"/>
        <end position="623"/>
    </location>
</feature>
<reference evidence="2 3" key="1">
    <citation type="submission" date="2019-08" db="EMBL/GenBank/DDBJ databases">
        <title>Whole genome of Aphis craccivora.</title>
        <authorList>
            <person name="Voronova N.V."/>
            <person name="Shulinski R.S."/>
            <person name="Bandarenka Y.V."/>
            <person name="Zhorov D.G."/>
            <person name="Warner D."/>
        </authorList>
    </citation>
    <scope>NUCLEOTIDE SEQUENCE [LARGE SCALE GENOMIC DNA]</scope>
    <source>
        <strain evidence="2">180601</strain>
        <tissue evidence="2">Whole Body</tissue>
    </source>
</reference>
<dbReference type="OrthoDB" id="6021714at2759"/>
<feature type="region of interest" description="Disordered" evidence="1">
    <location>
        <begin position="214"/>
        <end position="240"/>
    </location>
</feature>
<sequence>CIVYNGSIFLHFYSGVEHGDEIYSLCQLSPVDCKPAIQDKPSSPQKQKQQKQQPVTSAKKPSSTEKVFKPKCLVDSSTFLLPAGNGPVYLDVNGDGKPRAVSQSVTSTASVIKKKPESCLESPKATTSKIFAPRTEDMNKGFLTFSDDDTGLTMLKDEPEDLTHLAPTAGDVCVPLDTCGLGHLGLFMSDVLDDLILTDCSLAPFDSLPAPPSLHDAYSSASRSSPPMNHLHHHHLHHGGDELSQHAVTDLCDPTMSSLLGMDLDNSPNDLDLDLSLKNQFIPLYEDDLYPLLSDDLLWGSGDRSPSPKPSPTATNHHDGSSRNNNWHVPTTEDIVGKNSMDRDAPPSPSLAKLLQKPDTDALPCRQQHFDSGGSLLHMDGGDSWGSISKMLHQRYNSGGSSGSEPTNAATGERFGLLVHFIIMLVNNSMTTLVYQNETKTTQRNCGLTALMSHFSITALLHYANFFGTLSFCFTDQRLGQHNPLRQQQPQQQQQLDCNGSAAGGARANVGGVKRTGPNATAAAASSSWKRCRQEETAKQGASNSVLMNLLVSGCDVSAGYVCFTSPKSKNATAAAVASVASQQRHSRFYEQHQRRNVTAKHLRRFPNKSSSASKTISIESTIDTNNDDSGKTLVGKNSVVKNDSQPRHRSRLKAVSCLLDPGSTSIPSLMDLTAHDYDVNAPAGGALLQGSELLKALEIGGGGGGNIAVA</sequence>
<organism evidence="2 3">
    <name type="scientific">Aphis craccivora</name>
    <name type="common">Cowpea aphid</name>
    <dbReference type="NCBI Taxonomy" id="307492"/>
    <lineage>
        <taxon>Eukaryota</taxon>
        <taxon>Metazoa</taxon>
        <taxon>Ecdysozoa</taxon>
        <taxon>Arthropoda</taxon>
        <taxon>Hexapoda</taxon>
        <taxon>Insecta</taxon>
        <taxon>Pterygota</taxon>
        <taxon>Neoptera</taxon>
        <taxon>Paraneoptera</taxon>
        <taxon>Hemiptera</taxon>
        <taxon>Sternorrhyncha</taxon>
        <taxon>Aphidomorpha</taxon>
        <taxon>Aphidoidea</taxon>
        <taxon>Aphididae</taxon>
        <taxon>Aphidini</taxon>
        <taxon>Aphis</taxon>
        <taxon>Aphis</taxon>
    </lineage>
</organism>
<dbReference type="EMBL" id="VUJU01001076">
    <property type="protein sequence ID" value="KAF0766924.1"/>
    <property type="molecule type" value="Genomic_DNA"/>
</dbReference>
<evidence type="ECO:0000313" key="2">
    <source>
        <dbReference type="EMBL" id="KAF0766924.1"/>
    </source>
</evidence>
<dbReference type="AlphaFoldDB" id="A0A6G0Z8G3"/>
<accession>A0A6G0Z8G3</accession>
<feature type="non-terminal residue" evidence="2">
    <location>
        <position position="1"/>
    </location>
</feature>
<keyword evidence="3" id="KW-1185">Reference proteome</keyword>
<feature type="region of interest" description="Disordered" evidence="1">
    <location>
        <begin position="605"/>
        <end position="625"/>
    </location>
</feature>
<evidence type="ECO:0000313" key="3">
    <source>
        <dbReference type="Proteomes" id="UP000478052"/>
    </source>
</evidence>